<dbReference type="Proteomes" id="UP000186218">
    <property type="component" value="Unassembled WGS sequence"/>
</dbReference>
<dbReference type="PANTHER" id="PTHR33392:SF6">
    <property type="entry name" value="POLYISOPRENYL-TEICHOIC ACID--PEPTIDOGLYCAN TEICHOIC ACID TRANSFERASE TAGU"/>
    <property type="match status" value="1"/>
</dbReference>
<keyword evidence="6" id="KW-1185">Reference proteome</keyword>
<feature type="region of interest" description="Disordered" evidence="2">
    <location>
        <begin position="388"/>
        <end position="440"/>
    </location>
</feature>
<keyword evidence="3" id="KW-0472">Membrane</keyword>
<evidence type="ECO:0000256" key="2">
    <source>
        <dbReference type="SAM" id="MobiDB-lite"/>
    </source>
</evidence>
<dbReference type="Gene3D" id="3.40.630.190">
    <property type="entry name" value="LCP protein"/>
    <property type="match status" value="1"/>
</dbReference>
<feature type="compositionally biased region" description="Low complexity" evidence="2">
    <location>
        <begin position="388"/>
        <end position="409"/>
    </location>
</feature>
<gene>
    <name evidence="5" type="ORF">SAMN05445060_2583</name>
</gene>
<reference evidence="5 6" key="1">
    <citation type="submission" date="2017-01" db="EMBL/GenBank/DDBJ databases">
        <authorList>
            <person name="Mah S.A."/>
            <person name="Swanson W.J."/>
            <person name="Moy G.W."/>
            <person name="Vacquier V.D."/>
        </authorList>
    </citation>
    <scope>NUCLEOTIDE SEQUENCE [LARGE SCALE GENOMIC DNA]</scope>
    <source>
        <strain evidence="5 6">CPCC 203464</strain>
    </source>
</reference>
<accession>A0A1N7G7Y0</accession>
<evidence type="ECO:0000256" key="1">
    <source>
        <dbReference type="ARBA" id="ARBA00006068"/>
    </source>
</evidence>
<dbReference type="NCBIfam" id="TIGR00350">
    <property type="entry name" value="lytR_cpsA_psr"/>
    <property type="match status" value="1"/>
</dbReference>
<feature type="transmembrane region" description="Helical" evidence="3">
    <location>
        <begin position="50"/>
        <end position="68"/>
    </location>
</feature>
<evidence type="ECO:0000259" key="4">
    <source>
        <dbReference type="Pfam" id="PF03816"/>
    </source>
</evidence>
<feature type="region of interest" description="Disordered" evidence="2">
    <location>
        <begin position="1"/>
        <end position="22"/>
    </location>
</feature>
<keyword evidence="3" id="KW-1133">Transmembrane helix</keyword>
<comment type="similarity">
    <text evidence="1">Belongs to the LytR/CpsA/Psr (LCP) family.</text>
</comment>
<sequence>MPSQPPRHRRAAHSRKAPPRPTAGEVYRARFGYAPGVSRRRRVVLRWSRVAAAGAAIVIVVATGLGWGEASDVSGGFQHSSALSRSAPHSSGGAQNILLMGLDTRKDQNGDDLPASVLSQLHAGDGQEGGYNTNTLILVHIPADGKNIVAFSVPRDDFVTVDGLDVAKAKIKEAYGREKAQTEDTLSNEGVTDQHILETRGREAGRAETLQTVRELTGVPIDRFAEVSLVGFYDLAGALGGVQVCVNHAVHDDYSGADFSAGTHVLNAPQALAFVRQRHGLDNGDLDRTHRQQAFLVSVLHQLRSAGTFTDVGKLNRLVGVAQRDVVLSDGWDLVDWLQQMAAPTDQHIEFSTLPVQRYASIDGQDVNIVDPTAIRSRIHDAFAAADGADGAAPSAPAPSVAGTSAASARPSGPPDTVEPGSGPDNGRPVTNADGIPCVN</sequence>
<name>A0A1N7G7Y0_9NOCA</name>
<dbReference type="InterPro" id="IPR004474">
    <property type="entry name" value="LytR_CpsA_psr"/>
</dbReference>
<dbReference type="Pfam" id="PF03816">
    <property type="entry name" value="LytR_cpsA_psr"/>
    <property type="match status" value="1"/>
</dbReference>
<feature type="compositionally biased region" description="Basic residues" evidence="2">
    <location>
        <begin position="1"/>
        <end position="18"/>
    </location>
</feature>
<dbReference type="EMBL" id="FTNT01000007">
    <property type="protein sequence ID" value="SIS08697.1"/>
    <property type="molecule type" value="Genomic_DNA"/>
</dbReference>
<evidence type="ECO:0000256" key="3">
    <source>
        <dbReference type="SAM" id="Phobius"/>
    </source>
</evidence>
<dbReference type="PANTHER" id="PTHR33392">
    <property type="entry name" value="POLYISOPRENYL-TEICHOIC ACID--PEPTIDOGLYCAN TEICHOIC ACID TRANSFERASE TAGU"/>
    <property type="match status" value="1"/>
</dbReference>
<feature type="domain" description="Cell envelope-related transcriptional attenuator" evidence="4">
    <location>
        <begin position="132"/>
        <end position="304"/>
    </location>
</feature>
<dbReference type="STRING" id="1344003.SAMN05445060_2583"/>
<keyword evidence="3" id="KW-0812">Transmembrane</keyword>
<dbReference type="InterPro" id="IPR050922">
    <property type="entry name" value="LytR/CpsA/Psr_CW_biosynth"/>
</dbReference>
<evidence type="ECO:0000313" key="6">
    <source>
        <dbReference type="Proteomes" id="UP000186218"/>
    </source>
</evidence>
<proteinExistence type="inferred from homology"/>
<protein>
    <submittedName>
        <fullName evidence="5">Transcriptional attenuator, LytR family</fullName>
    </submittedName>
</protein>
<evidence type="ECO:0000313" key="5">
    <source>
        <dbReference type="EMBL" id="SIS08697.1"/>
    </source>
</evidence>
<organism evidence="5 6">
    <name type="scientific">Williamsia sterculiae</name>
    <dbReference type="NCBI Taxonomy" id="1344003"/>
    <lineage>
        <taxon>Bacteria</taxon>
        <taxon>Bacillati</taxon>
        <taxon>Actinomycetota</taxon>
        <taxon>Actinomycetes</taxon>
        <taxon>Mycobacteriales</taxon>
        <taxon>Nocardiaceae</taxon>
        <taxon>Williamsia</taxon>
    </lineage>
</organism>
<dbReference type="AlphaFoldDB" id="A0A1N7G7Y0"/>